<dbReference type="STRING" id="1450535.A0A317WQS6"/>
<organism evidence="2 3">
    <name type="scientific">Aspergillus sclerotioniger CBS 115572</name>
    <dbReference type="NCBI Taxonomy" id="1450535"/>
    <lineage>
        <taxon>Eukaryota</taxon>
        <taxon>Fungi</taxon>
        <taxon>Dikarya</taxon>
        <taxon>Ascomycota</taxon>
        <taxon>Pezizomycotina</taxon>
        <taxon>Eurotiomycetes</taxon>
        <taxon>Eurotiomycetidae</taxon>
        <taxon>Eurotiales</taxon>
        <taxon>Aspergillaceae</taxon>
        <taxon>Aspergillus</taxon>
        <taxon>Aspergillus subgen. Circumdati</taxon>
    </lineage>
</organism>
<dbReference type="Proteomes" id="UP000246702">
    <property type="component" value="Unassembled WGS sequence"/>
</dbReference>
<protein>
    <submittedName>
        <fullName evidence="2">Uncharacterized protein</fullName>
    </submittedName>
</protein>
<feature type="compositionally biased region" description="Basic residues" evidence="1">
    <location>
        <begin position="1"/>
        <end position="12"/>
    </location>
</feature>
<dbReference type="AlphaFoldDB" id="A0A317WQS6"/>
<evidence type="ECO:0000313" key="2">
    <source>
        <dbReference type="EMBL" id="PWY88783.1"/>
    </source>
</evidence>
<dbReference type="EMBL" id="MSFK01000012">
    <property type="protein sequence ID" value="PWY88783.1"/>
    <property type="molecule type" value="Genomic_DNA"/>
</dbReference>
<accession>A0A317WQS6</accession>
<name>A0A317WQS6_9EURO</name>
<comment type="caution">
    <text evidence="2">The sequence shown here is derived from an EMBL/GenBank/DDBJ whole genome shotgun (WGS) entry which is preliminary data.</text>
</comment>
<dbReference type="OrthoDB" id="4426785at2759"/>
<evidence type="ECO:0000256" key="1">
    <source>
        <dbReference type="SAM" id="MobiDB-lite"/>
    </source>
</evidence>
<dbReference type="RefSeq" id="XP_025468145.1">
    <property type="nucleotide sequence ID" value="XM_025609940.1"/>
</dbReference>
<sequence length="220" mass="24236">MASQPHRRKGGRSRQPDATNPAGGVQEPNRSYRYHNSRHPLPARPDMHGPGAPPGYDFALPQPIPQPECNAMMAHGMQMNHQRREMENWNRMYLEQGRFPDSQPMYQGPGLAPAGQPYPELRGSDPRECGLQAPGGVPYSGPVGDSVGVYGYPFQPTSSSMPPRNPEDFLRLRMNGSNGGAVRSILRGDAPEFIPRKKPLEEMNQVLIVSSTWPAGSRGL</sequence>
<reference evidence="2 3" key="1">
    <citation type="submission" date="2016-12" db="EMBL/GenBank/DDBJ databases">
        <title>The genomes of Aspergillus section Nigri reveals drivers in fungal speciation.</title>
        <authorList>
            <consortium name="DOE Joint Genome Institute"/>
            <person name="Vesth T.C."/>
            <person name="Nybo J."/>
            <person name="Theobald S."/>
            <person name="Brandl J."/>
            <person name="Frisvad J.C."/>
            <person name="Nielsen K.F."/>
            <person name="Lyhne E.K."/>
            <person name="Kogle M.E."/>
            <person name="Kuo A."/>
            <person name="Riley R."/>
            <person name="Clum A."/>
            <person name="Nolan M."/>
            <person name="Lipzen A."/>
            <person name="Salamov A."/>
            <person name="Henrissat B."/>
            <person name="Wiebenga A."/>
            <person name="De Vries R.P."/>
            <person name="Grigoriev I.V."/>
            <person name="Mortensen U.H."/>
            <person name="Andersen M.R."/>
            <person name="Baker S.E."/>
        </authorList>
    </citation>
    <scope>NUCLEOTIDE SEQUENCE [LARGE SCALE GENOMIC DNA]</scope>
    <source>
        <strain evidence="2 3">CBS 115572</strain>
    </source>
</reference>
<keyword evidence="3" id="KW-1185">Reference proteome</keyword>
<dbReference type="GeneID" id="37112083"/>
<feature type="region of interest" description="Disordered" evidence="1">
    <location>
        <begin position="1"/>
        <end position="57"/>
    </location>
</feature>
<evidence type="ECO:0000313" key="3">
    <source>
        <dbReference type="Proteomes" id="UP000246702"/>
    </source>
</evidence>
<proteinExistence type="predicted"/>
<gene>
    <name evidence="2" type="ORF">BO94DRAFT_51587</name>
</gene>